<feature type="transmembrane region" description="Helical" evidence="1">
    <location>
        <begin position="6"/>
        <end position="31"/>
    </location>
</feature>
<protein>
    <submittedName>
        <fullName evidence="2">Uncharacterized protein</fullName>
    </submittedName>
</protein>
<reference evidence="3" key="1">
    <citation type="submission" date="2016-08" db="EMBL/GenBank/DDBJ databases">
        <authorList>
            <person name="Varghese N."/>
            <person name="Submissions Spin"/>
        </authorList>
    </citation>
    <scope>NUCLEOTIDE SEQUENCE [LARGE SCALE GENOMIC DNA]</scope>
    <source>
        <strain evidence="3">R-53248</strain>
    </source>
</reference>
<dbReference type="AlphaFoldDB" id="A0A1C4DLP6"/>
<organism evidence="2 3">
    <name type="scientific">Gilliamella bombicola</name>
    <dbReference type="NCBI Taxonomy" id="1798182"/>
    <lineage>
        <taxon>Bacteria</taxon>
        <taxon>Pseudomonadati</taxon>
        <taxon>Pseudomonadota</taxon>
        <taxon>Gammaproteobacteria</taxon>
        <taxon>Orbales</taxon>
        <taxon>Orbaceae</taxon>
        <taxon>Gilliamella</taxon>
    </lineage>
</organism>
<sequence length="54" mass="6146">MNKVSFFTLPIIGSLVYFVLSSFLWLCFAFLRPESSISFETLGSLFPGILFFSK</sequence>
<dbReference type="STRING" id="1798182.GA0061081_1192"/>
<keyword evidence="1" id="KW-0812">Transmembrane</keyword>
<name>A0A1C4DLP6_9GAMM</name>
<dbReference type="Proteomes" id="UP000199670">
    <property type="component" value="Unassembled WGS sequence"/>
</dbReference>
<keyword evidence="1" id="KW-0472">Membrane</keyword>
<keyword evidence="3" id="KW-1185">Reference proteome</keyword>
<accession>A0A1C4DLP6</accession>
<dbReference type="EMBL" id="FMAQ01000019">
    <property type="protein sequence ID" value="SCC32160.1"/>
    <property type="molecule type" value="Genomic_DNA"/>
</dbReference>
<evidence type="ECO:0000256" key="1">
    <source>
        <dbReference type="SAM" id="Phobius"/>
    </source>
</evidence>
<proteinExistence type="predicted"/>
<keyword evidence="1" id="KW-1133">Transmembrane helix</keyword>
<gene>
    <name evidence="2" type="ORF">GA0061081_1192</name>
</gene>
<evidence type="ECO:0000313" key="2">
    <source>
        <dbReference type="EMBL" id="SCC32160.1"/>
    </source>
</evidence>
<evidence type="ECO:0000313" key="3">
    <source>
        <dbReference type="Proteomes" id="UP000199670"/>
    </source>
</evidence>